<keyword evidence="2" id="KW-0413">Isomerase</keyword>
<keyword evidence="3" id="KW-1185">Reference proteome</keyword>
<proteinExistence type="predicted"/>
<evidence type="ECO:0000259" key="1">
    <source>
        <dbReference type="Pfam" id="PF14534"/>
    </source>
</evidence>
<dbReference type="OrthoDB" id="9812295at2"/>
<evidence type="ECO:0000313" key="2">
    <source>
        <dbReference type="EMBL" id="SEA98526.1"/>
    </source>
</evidence>
<sequence>MKDTEAIRAAIIALEKHALELWNDGDPDGFIALSSDDVVYMDPALEHKLTGKEALKAYYDPIRGKIKISEYRMIDPIVQLTADAAVLTYDYEVHRDGCIFRMNCTEVYRTNPSRQWEIIHTHWSFFQPAK</sequence>
<dbReference type="Proteomes" id="UP000183253">
    <property type="component" value="Unassembled WGS sequence"/>
</dbReference>
<dbReference type="InterPro" id="IPR027843">
    <property type="entry name" value="DUF4440"/>
</dbReference>
<name>A0A1H4FMJ0_9BACT</name>
<organism evidence="2 3">
    <name type="scientific">Alistipes timonensis JC136</name>
    <dbReference type="NCBI Taxonomy" id="1033731"/>
    <lineage>
        <taxon>Bacteria</taxon>
        <taxon>Pseudomonadati</taxon>
        <taxon>Bacteroidota</taxon>
        <taxon>Bacteroidia</taxon>
        <taxon>Bacteroidales</taxon>
        <taxon>Rikenellaceae</taxon>
        <taxon>Alistipes</taxon>
    </lineage>
</organism>
<gene>
    <name evidence="2" type="ORF">SAMN05444145_11165</name>
</gene>
<protein>
    <submittedName>
        <fullName evidence="2">Ketosteroid isomerase-related protein</fullName>
    </submittedName>
</protein>
<evidence type="ECO:0000313" key="3">
    <source>
        <dbReference type="Proteomes" id="UP000183253"/>
    </source>
</evidence>
<dbReference type="EMBL" id="FNRI01000011">
    <property type="protein sequence ID" value="SEA98526.1"/>
    <property type="molecule type" value="Genomic_DNA"/>
</dbReference>
<dbReference type="GO" id="GO:0016853">
    <property type="term" value="F:isomerase activity"/>
    <property type="evidence" value="ECO:0007669"/>
    <property type="project" value="UniProtKB-KW"/>
</dbReference>
<feature type="domain" description="DUF4440" evidence="1">
    <location>
        <begin position="11"/>
        <end position="116"/>
    </location>
</feature>
<dbReference type="Gene3D" id="3.10.450.50">
    <property type="match status" value="1"/>
</dbReference>
<dbReference type="AlphaFoldDB" id="A0A1H4FMJ0"/>
<reference evidence="2 3" key="1">
    <citation type="submission" date="2016-10" db="EMBL/GenBank/DDBJ databases">
        <authorList>
            <person name="de Groot N.N."/>
        </authorList>
    </citation>
    <scope>NUCLEOTIDE SEQUENCE [LARGE SCALE GENOMIC DNA]</scope>
    <source>
        <strain evidence="2 3">DSM 25383</strain>
    </source>
</reference>
<dbReference type="Pfam" id="PF14534">
    <property type="entry name" value="DUF4440"/>
    <property type="match status" value="1"/>
</dbReference>
<dbReference type="InterPro" id="IPR032710">
    <property type="entry name" value="NTF2-like_dom_sf"/>
</dbReference>
<dbReference type="SUPFAM" id="SSF54427">
    <property type="entry name" value="NTF2-like"/>
    <property type="match status" value="1"/>
</dbReference>
<dbReference type="STRING" id="1033731.SAMN05444145_11165"/>
<accession>A0A1H4FMJ0</accession>